<gene>
    <name evidence="1" type="ORF">VPNG_01476</name>
</gene>
<organism evidence="1 2">
    <name type="scientific">Cytospora leucostoma</name>
    <dbReference type="NCBI Taxonomy" id="1230097"/>
    <lineage>
        <taxon>Eukaryota</taxon>
        <taxon>Fungi</taxon>
        <taxon>Dikarya</taxon>
        <taxon>Ascomycota</taxon>
        <taxon>Pezizomycotina</taxon>
        <taxon>Sordariomycetes</taxon>
        <taxon>Sordariomycetidae</taxon>
        <taxon>Diaporthales</taxon>
        <taxon>Cytosporaceae</taxon>
        <taxon>Cytospora</taxon>
    </lineage>
</organism>
<reference evidence="1 2" key="1">
    <citation type="submission" date="2015-09" db="EMBL/GenBank/DDBJ databases">
        <title>Host preference determinants of Valsa canker pathogens revealed by comparative genomics.</title>
        <authorList>
            <person name="Yin Z."/>
            <person name="Huang L."/>
        </authorList>
    </citation>
    <scope>NUCLEOTIDE SEQUENCE [LARGE SCALE GENOMIC DNA]</scope>
    <source>
        <strain evidence="1 2">SXYLt</strain>
    </source>
</reference>
<name>A0A423XKZ4_9PEZI</name>
<dbReference type="InterPro" id="IPR032675">
    <property type="entry name" value="LRR_dom_sf"/>
</dbReference>
<keyword evidence="2" id="KW-1185">Reference proteome</keyword>
<comment type="caution">
    <text evidence="1">The sequence shown here is derived from an EMBL/GenBank/DDBJ whole genome shotgun (WGS) entry which is preliminary data.</text>
</comment>
<sequence>MASKNKGMHVAVQRVLYRTISIHQLRTLVRLYRSLVANPELRAYVKRIDIHDIYEQDLDLTPLRCCNESGFDEYWTRCPLIQAGLAWADIRRMNTALIMTLVLKVLSLTPSIEALNLTVTPYFPPSLEDLHFISDRASALQAFSSLWDNTSLPPLPMLKSLHLNGGLHDGHVWKRYDRAMGPLLEGFLALPQVRDLGWSFDKEAWGGIYHRSIVPHSLHPGPCPRQVIDTARNCETLTSLKLYERICLSELISMCGFFPNLESLSVSFLDYGLDYLDYPVTAGYSVGISLSDALSSLTHLQELCLDFEDLPDFLPELLGASGVLKLDSLKHLHTLEVPVQAFVPGKNYGPFQPASVLPRSLRSLTLVDQPHFHEYAAPWQHPALAGPPALQPLTRSPADLINFLEELCKTCRADFPRLREVSYLENLPCKHIVLDGQVRHVTIFRNHRDHNCPGSFSSRFQFVSDSFEQDGVRLGAIMGSGNCVEDREWL</sequence>
<dbReference type="InParanoid" id="A0A423XKZ4"/>
<dbReference type="EMBL" id="LKEB01000004">
    <property type="protein sequence ID" value="ROW16716.1"/>
    <property type="molecule type" value="Genomic_DNA"/>
</dbReference>
<protein>
    <recommendedName>
        <fullName evidence="3">F-box domain-containing protein</fullName>
    </recommendedName>
</protein>
<dbReference type="Gene3D" id="3.80.10.10">
    <property type="entry name" value="Ribonuclease Inhibitor"/>
    <property type="match status" value="1"/>
</dbReference>
<dbReference type="Proteomes" id="UP000285146">
    <property type="component" value="Unassembled WGS sequence"/>
</dbReference>
<evidence type="ECO:0008006" key="3">
    <source>
        <dbReference type="Google" id="ProtNLM"/>
    </source>
</evidence>
<accession>A0A423XKZ4</accession>
<evidence type="ECO:0000313" key="2">
    <source>
        <dbReference type="Proteomes" id="UP000285146"/>
    </source>
</evidence>
<proteinExistence type="predicted"/>
<evidence type="ECO:0000313" key="1">
    <source>
        <dbReference type="EMBL" id="ROW16716.1"/>
    </source>
</evidence>
<dbReference type="AlphaFoldDB" id="A0A423XKZ4"/>
<dbReference type="SUPFAM" id="SSF52047">
    <property type="entry name" value="RNI-like"/>
    <property type="match status" value="1"/>
</dbReference>